<protein>
    <submittedName>
        <fullName evidence="1">Uncharacterized protein</fullName>
    </submittedName>
</protein>
<organism evidence="1 2">
    <name type="scientific">Lysobacter enzymogenes</name>
    <dbReference type="NCBI Taxonomy" id="69"/>
    <lineage>
        <taxon>Bacteria</taxon>
        <taxon>Pseudomonadati</taxon>
        <taxon>Pseudomonadota</taxon>
        <taxon>Gammaproteobacteria</taxon>
        <taxon>Lysobacterales</taxon>
        <taxon>Lysobacteraceae</taxon>
        <taxon>Lysobacter</taxon>
    </lineage>
</organism>
<dbReference type="OrthoDB" id="9182237at2"/>
<evidence type="ECO:0000313" key="1">
    <source>
        <dbReference type="EMBL" id="ALN56871.1"/>
    </source>
</evidence>
<dbReference type="PANTHER" id="PTHR38602:SF1">
    <property type="entry name" value="INNER MEMBRANE PROTEIN"/>
    <property type="match status" value="1"/>
</dbReference>
<dbReference type="Pfam" id="PF09838">
    <property type="entry name" value="DUF2065"/>
    <property type="match status" value="1"/>
</dbReference>
<dbReference type="STRING" id="69.GLE_1514"/>
<accession>A0A0S2DE89</accession>
<reference evidence="1 2" key="1">
    <citation type="submission" date="2015-11" db="EMBL/GenBank/DDBJ databases">
        <title>Genome sequences of Lysobacter enzymogenes strain C3 and Lysobacter antibioticus ATCC 29479.</title>
        <authorList>
            <person name="Kobayashi D.Y."/>
        </authorList>
    </citation>
    <scope>NUCLEOTIDE SEQUENCE [LARGE SCALE GENOMIC DNA]</scope>
    <source>
        <strain evidence="1 2">C3</strain>
    </source>
</reference>
<evidence type="ECO:0000313" key="2">
    <source>
        <dbReference type="Proteomes" id="UP000061569"/>
    </source>
</evidence>
<dbReference type="KEGG" id="lez:GLE_1514"/>
<name>A0A0S2DE89_LYSEN</name>
<sequence>MAGEVWRALCLVVVLEGLMLFVAPGGWKRAAEQLRSLPDPHLRAVGGIMVVMALTGLWCLRLG</sequence>
<proteinExistence type="predicted"/>
<dbReference type="PANTHER" id="PTHR38602">
    <property type="entry name" value="INNER MEMBRANE PROTEIN-RELATED"/>
    <property type="match status" value="1"/>
</dbReference>
<dbReference type="RefSeq" id="WP_057946839.1">
    <property type="nucleotide sequence ID" value="NZ_CP067396.1"/>
</dbReference>
<dbReference type="InterPro" id="IPR019201">
    <property type="entry name" value="DUF2065"/>
</dbReference>
<dbReference type="AlphaFoldDB" id="A0A0S2DE89"/>
<dbReference type="Proteomes" id="UP000061569">
    <property type="component" value="Chromosome"/>
</dbReference>
<gene>
    <name evidence="1" type="ORF">GLE_1514</name>
</gene>
<dbReference type="EMBL" id="CP013140">
    <property type="protein sequence ID" value="ALN56871.1"/>
    <property type="molecule type" value="Genomic_DNA"/>
</dbReference>
<dbReference type="PATRIC" id="fig|69.6.peg.1495"/>